<sequence length="32" mass="3711">MESLFASISSKDMAYLKQQVIIWASMSCDLWK</sequence>
<accession>A0A2P2MTB8</accession>
<reference evidence="1" key="1">
    <citation type="submission" date="2018-02" db="EMBL/GenBank/DDBJ databases">
        <title>Rhizophora mucronata_Transcriptome.</title>
        <authorList>
            <person name="Meera S.P."/>
            <person name="Sreeshan A."/>
            <person name="Augustine A."/>
        </authorList>
    </citation>
    <scope>NUCLEOTIDE SEQUENCE</scope>
    <source>
        <tissue evidence="1">Leaf</tissue>
    </source>
</reference>
<dbReference type="EMBL" id="GGEC01052971">
    <property type="protein sequence ID" value="MBX33455.1"/>
    <property type="molecule type" value="Transcribed_RNA"/>
</dbReference>
<name>A0A2P2MTB8_RHIMU</name>
<evidence type="ECO:0000313" key="1">
    <source>
        <dbReference type="EMBL" id="MBX33455.1"/>
    </source>
</evidence>
<dbReference type="AlphaFoldDB" id="A0A2P2MTB8"/>
<proteinExistence type="predicted"/>
<organism evidence="1">
    <name type="scientific">Rhizophora mucronata</name>
    <name type="common">Asiatic mangrove</name>
    <dbReference type="NCBI Taxonomy" id="61149"/>
    <lineage>
        <taxon>Eukaryota</taxon>
        <taxon>Viridiplantae</taxon>
        <taxon>Streptophyta</taxon>
        <taxon>Embryophyta</taxon>
        <taxon>Tracheophyta</taxon>
        <taxon>Spermatophyta</taxon>
        <taxon>Magnoliopsida</taxon>
        <taxon>eudicotyledons</taxon>
        <taxon>Gunneridae</taxon>
        <taxon>Pentapetalae</taxon>
        <taxon>rosids</taxon>
        <taxon>fabids</taxon>
        <taxon>Malpighiales</taxon>
        <taxon>Rhizophoraceae</taxon>
        <taxon>Rhizophora</taxon>
    </lineage>
</organism>
<protein>
    <submittedName>
        <fullName evidence="1">Uncharacterized protein</fullName>
    </submittedName>
</protein>